<dbReference type="EnsemblBacteria" id="ACO79631">
    <property type="protein sequence ID" value="ACO79631"/>
    <property type="gene ID" value="Avin_34820"/>
</dbReference>
<dbReference type="KEGG" id="avn:Avin_34820"/>
<proteinExistence type="predicted"/>
<evidence type="ECO:0000256" key="1">
    <source>
        <dbReference type="SAM" id="MobiDB-lite"/>
    </source>
</evidence>
<dbReference type="Proteomes" id="UP000002424">
    <property type="component" value="Chromosome"/>
</dbReference>
<accession>C1DQJ5</accession>
<evidence type="ECO:0000313" key="2">
    <source>
        <dbReference type="EMBL" id="ACO79631.1"/>
    </source>
</evidence>
<keyword evidence="3" id="KW-1185">Reference proteome</keyword>
<name>C1DQJ5_AZOVD</name>
<reference evidence="2 3" key="1">
    <citation type="journal article" date="2009" name="J. Bacteriol.">
        <title>Genome sequence of Azotobacter vinelandii, an obligate aerobe specialized to support diverse anaerobic metabolic processes.</title>
        <authorList>
            <person name="Setubal J.C."/>
            <person name="dos Santos P."/>
            <person name="Goldman B.S."/>
            <person name="Ertesvag H."/>
            <person name="Espin G."/>
            <person name="Rubio L.M."/>
            <person name="Valla S."/>
            <person name="Almeida N.F."/>
            <person name="Balasubramanian D."/>
            <person name="Cromes L."/>
            <person name="Curatti L."/>
            <person name="Du Z."/>
            <person name="Godsy E."/>
            <person name="Goodner B."/>
            <person name="Hellner-Burris K."/>
            <person name="Hernandez J.A."/>
            <person name="Houmiel K."/>
            <person name="Imperial J."/>
            <person name="Kennedy C."/>
            <person name="Larson T.J."/>
            <person name="Latreille P."/>
            <person name="Ligon L.S."/>
            <person name="Lu J."/>
            <person name="Maerk M."/>
            <person name="Miller N.M."/>
            <person name="Norton S."/>
            <person name="O'Carroll I.P."/>
            <person name="Paulsen I."/>
            <person name="Raulfs E.C."/>
            <person name="Roemer R."/>
            <person name="Rosser J."/>
            <person name="Segura D."/>
            <person name="Slater S."/>
            <person name="Stricklin S.L."/>
            <person name="Studholme D.J."/>
            <person name="Sun J."/>
            <person name="Viana C.J."/>
            <person name="Wallin E."/>
            <person name="Wang B."/>
            <person name="Wheeler C."/>
            <person name="Zhu H."/>
            <person name="Dean D.R."/>
            <person name="Dixon R."/>
            <person name="Wood D."/>
        </authorList>
    </citation>
    <scope>NUCLEOTIDE SEQUENCE [LARGE SCALE GENOMIC DNA]</scope>
    <source>
        <strain evidence="3">DJ / ATCC BAA-1303</strain>
    </source>
</reference>
<gene>
    <name evidence="2" type="ordered locus">Avin_34820</name>
</gene>
<protein>
    <submittedName>
        <fullName evidence="2">Uncharacterized protein</fullName>
    </submittedName>
</protein>
<feature type="region of interest" description="Disordered" evidence="1">
    <location>
        <begin position="1"/>
        <end position="20"/>
    </location>
</feature>
<dbReference type="HOGENOM" id="CLU_3354291_0_0_6"/>
<evidence type="ECO:0000313" key="3">
    <source>
        <dbReference type="Proteomes" id="UP000002424"/>
    </source>
</evidence>
<sequence length="36" mass="4051">MRLVAIGERNPPDRAWSHSAGQSREALARYRTGKIV</sequence>
<dbReference type="AlphaFoldDB" id="C1DQJ5"/>
<dbReference type="EMBL" id="CP001157">
    <property type="protein sequence ID" value="ACO79631.1"/>
    <property type="molecule type" value="Genomic_DNA"/>
</dbReference>
<organism evidence="2 3">
    <name type="scientific">Azotobacter vinelandii (strain DJ / ATCC BAA-1303)</name>
    <dbReference type="NCBI Taxonomy" id="322710"/>
    <lineage>
        <taxon>Bacteria</taxon>
        <taxon>Pseudomonadati</taxon>
        <taxon>Pseudomonadota</taxon>
        <taxon>Gammaproteobacteria</taxon>
        <taxon>Pseudomonadales</taxon>
        <taxon>Pseudomonadaceae</taxon>
        <taxon>Azotobacter</taxon>
    </lineage>
</organism>
<dbReference type="STRING" id="322710.Avin_34820"/>